<dbReference type="PROSITE" id="PS51109">
    <property type="entry name" value="G5"/>
    <property type="match status" value="1"/>
</dbReference>
<name>A0A7W1XUT3_9BACL</name>
<dbReference type="PANTHER" id="PTHR39160:SF4">
    <property type="entry name" value="RESUSCITATION-PROMOTING FACTOR RPFB"/>
    <property type="match status" value="1"/>
</dbReference>
<evidence type="ECO:0000313" key="5">
    <source>
        <dbReference type="Proteomes" id="UP000538292"/>
    </source>
</evidence>
<sequence>MNKILLSSLAMILILLAGCSGSSQKVEVYFSDQPTMIKLDRSEDSLAEALEDAGLNVTELKQKYQPSIPWNQPLEEQSRVDLSCNCKVSLQVGGKKMGTFQTLATTVGEVLKEKNIPISEWDEVNVPLDQRITDGTQIIVDRFEHRLQKKVELVPYKTKEIEDDKIAKGEKEVEQEGKKGKKIYEVVMMYKNGQPLLQNGKPVVEKRLVDTVKPVEEIVKIGTNEALAKEDVKLSSAGTLTVQATGYTHTGGRTATGTYPHRGTIAVDPDVIPLGTKLYVPGYGYGVAEDTGGAVQGYIIDLFFESRAEAIKWGRRTVTIKILK</sequence>
<feature type="signal peptide" evidence="2">
    <location>
        <begin position="1"/>
        <end position="25"/>
    </location>
</feature>
<dbReference type="GO" id="GO:0004553">
    <property type="term" value="F:hydrolase activity, hydrolyzing O-glycosyl compounds"/>
    <property type="evidence" value="ECO:0007669"/>
    <property type="project" value="InterPro"/>
</dbReference>
<dbReference type="CDD" id="cd22786">
    <property type="entry name" value="DPBB_YuiC-like"/>
    <property type="match status" value="1"/>
</dbReference>
<reference evidence="4 5" key="1">
    <citation type="submission" date="2020-07" db="EMBL/GenBank/DDBJ databases">
        <title>Thermoactinomyces phylogeny.</title>
        <authorList>
            <person name="Dunlap C."/>
        </authorList>
    </citation>
    <scope>NUCLEOTIDE SEQUENCE [LARGE SCALE GENOMIC DNA]</scope>
    <source>
        <strain evidence="4 5">AMNI-1</strain>
    </source>
</reference>
<dbReference type="RefSeq" id="WP_181741923.1">
    <property type="nucleotide sequence ID" value="NZ_JACEOL010000053.1"/>
</dbReference>
<gene>
    <name evidence="4" type="ORF">H2C83_14270</name>
</gene>
<dbReference type="PROSITE" id="PS51257">
    <property type="entry name" value="PROKAR_LIPOPROTEIN"/>
    <property type="match status" value="1"/>
</dbReference>
<dbReference type="AlphaFoldDB" id="A0A7W1XUT3"/>
<dbReference type="Gene3D" id="2.40.40.10">
    <property type="entry name" value="RlpA-like domain"/>
    <property type="match status" value="1"/>
</dbReference>
<proteinExistence type="predicted"/>
<dbReference type="Proteomes" id="UP000538292">
    <property type="component" value="Unassembled WGS sequence"/>
</dbReference>
<keyword evidence="1 2" id="KW-0732">Signal</keyword>
<dbReference type="GO" id="GO:0009254">
    <property type="term" value="P:peptidoglycan turnover"/>
    <property type="evidence" value="ECO:0007669"/>
    <property type="project" value="InterPro"/>
</dbReference>
<evidence type="ECO:0000256" key="1">
    <source>
        <dbReference type="ARBA" id="ARBA00022729"/>
    </source>
</evidence>
<dbReference type="SUPFAM" id="SSF50685">
    <property type="entry name" value="Barwin-like endoglucanases"/>
    <property type="match status" value="1"/>
</dbReference>
<dbReference type="PANTHER" id="PTHR39160">
    <property type="entry name" value="CELL WALL-BINDING PROTEIN YOCH"/>
    <property type="match status" value="1"/>
</dbReference>
<dbReference type="InterPro" id="IPR036908">
    <property type="entry name" value="RlpA-like_sf"/>
</dbReference>
<protein>
    <submittedName>
        <fullName evidence="4">DUF348 domain-containing protein</fullName>
    </submittedName>
</protein>
<dbReference type="InterPro" id="IPR011098">
    <property type="entry name" value="G5_dom"/>
</dbReference>
<dbReference type="SMART" id="SM01208">
    <property type="entry name" value="G5"/>
    <property type="match status" value="1"/>
</dbReference>
<dbReference type="Gene3D" id="2.20.230.10">
    <property type="entry name" value="Resuscitation-promoting factor rpfb"/>
    <property type="match status" value="1"/>
</dbReference>
<evidence type="ECO:0000259" key="3">
    <source>
        <dbReference type="PROSITE" id="PS51109"/>
    </source>
</evidence>
<keyword evidence="5" id="KW-1185">Reference proteome</keyword>
<comment type="caution">
    <text evidence="4">The sequence shown here is derived from an EMBL/GenBank/DDBJ whole genome shotgun (WGS) entry which is preliminary data.</text>
</comment>
<evidence type="ECO:0000313" key="4">
    <source>
        <dbReference type="EMBL" id="MBA4603452.1"/>
    </source>
</evidence>
<dbReference type="EMBL" id="JACEOL010000053">
    <property type="protein sequence ID" value="MBA4603452.1"/>
    <property type="molecule type" value="Genomic_DNA"/>
</dbReference>
<feature type="chain" id="PRO_5039358801" evidence="2">
    <location>
        <begin position="26"/>
        <end position="324"/>
    </location>
</feature>
<dbReference type="InterPro" id="IPR010611">
    <property type="entry name" value="3D_dom"/>
</dbReference>
<dbReference type="InterPro" id="IPR051933">
    <property type="entry name" value="Resuscitation_pf_RpfB"/>
</dbReference>
<dbReference type="Pfam" id="PF03990">
    <property type="entry name" value="DUF348"/>
    <property type="match status" value="1"/>
</dbReference>
<dbReference type="Pfam" id="PF06725">
    <property type="entry name" value="3D"/>
    <property type="match status" value="1"/>
</dbReference>
<dbReference type="GO" id="GO:0019867">
    <property type="term" value="C:outer membrane"/>
    <property type="evidence" value="ECO:0007669"/>
    <property type="project" value="InterPro"/>
</dbReference>
<accession>A0A7W1XUT3</accession>
<dbReference type="InterPro" id="IPR007137">
    <property type="entry name" value="DUF348"/>
</dbReference>
<evidence type="ECO:0000256" key="2">
    <source>
        <dbReference type="SAM" id="SignalP"/>
    </source>
</evidence>
<dbReference type="Pfam" id="PF07501">
    <property type="entry name" value="G5"/>
    <property type="match status" value="1"/>
</dbReference>
<feature type="domain" description="G5" evidence="3">
    <location>
        <begin position="140"/>
        <end position="225"/>
    </location>
</feature>
<organism evidence="4 5">
    <name type="scientific">Thermoactinomyces mirandus</name>
    <dbReference type="NCBI Taxonomy" id="2756294"/>
    <lineage>
        <taxon>Bacteria</taxon>
        <taxon>Bacillati</taxon>
        <taxon>Bacillota</taxon>
        <taxon>Bacilli</taxon>
        <taxon>Bacillales</taxon>
        <taxon>Thermoactinomycetaceae</taxon>
        <taxon>Thermoactinomyces</taxon>
    </lineage>
</organism>